<reference evidence="5" key="1">
    <citation type="submission" date="2016-10" db="EMBL/GenBank/DDBJ databases">
        <authorList>
            <person name="Varghese N."/>
            <person name="Submissions S."/>
        </authorList>
    </citation>
    <scope>NUCLEOTIDE SEQUENCE [LARGE SCALE GENOMIC DNA]</scope>
    <source>
        <strain evidence="5">CGMCC 4.3530</strain>
    </source>
</reference>
<keyword evidence="2" id="KW-0233">DNA recombination</keyword>
<evidence type="ECO:0000256" key="1">
    <source>
        <dbReference type="ARBA" id="ARBA00023125"/>
    </source>
</evidence>
<organism evidence="4 5">
    <name type="scientific">Saccharopolyspora shandongensis</name>
    <dbReference type="NCBI Taxonomy" id="418495"/>
    <lineage>
        <taxon>Bacteria</taxon>
        <taxon>Bacillati</taxon>
        <taxon>Actinomycetota</taxon>
        <taxon>Actinomycetes</taxon>
        <taxon>Pseudonocardiales</taxon>
        <taxon>Pseudonocardiaceae</taxon>
        <taxon>Saccharopolyspora</taxon>
    </lineage>
</organism>
<evidence type="ECO:0000313" key="4">
    <source>
        <dbReference type="EMBL" id="SDW40000.1"/>
    </source>
</evidence>
<dbReference type="RefSeq" id="WP_342743095.1">
    <property type="nucleotide sequence ID" value="NZ_FNOK01000003.1"/>
</dbReference>
<protein>
    <recommendedName>
        <fullName evidence="6">Core-binding (CB) domain-containing protein</fullName>
    </recommendedName>
</protein>
<proteinExistence type="predicted"/>
<keyword evidence="1" id="KW-0238">DNA-binding</keyword>
<dbReference type="SUPFAM" id="SSF56349">
    <property type="entry name" value="DNA breaking-rejoining enzymes"/>
    <property type="match status" value="1"/>
</dbReference>
<dbReference type="InterPro" id="IPR011010">
    <property type="entry name" value="DNA_brk_join_enz"/>
</dbReference>
<sequence length="448" mass="49817">MAYGEPDGSAKGTWRARYKRPDGNWGSKSGFTSETAAENWGREQEALIRRNMWIDPRDAETPFGEFAEELLTALGPRLEPSTLAKYRCHLGNQLLPQWAAWPLIGIFNSYVEIEKWVSELHDDYAESTVSSIFATFSTFLNAAVKAHMIPANPCSGIRVTAGEFEPSKLVATPVQVLRAAMRLYETAGPPSFVLGVMDAYTGARWGELAGQQRHEYNRELRSIRIEAPLKEIGGRLFKGGRPIGPGGVAEGPAPRRRPSGRPGRGKKGRTKSPAGTRDVLLPPSIAALYEGAMDSHDNPFVFCTPDGNPWRRSNFRLRYWRPAWDGVNPDQPSAEDHVPAILSWFTFNEGRHTHSSWLTEDGVSEVARRARLGQKMKGIARVYDHVTPAMEEHLLEAQESRWVASMAALNTRDRARLMLWFPQLREATEPARSEIAPDGIAISSPSAS</sequence>
<gene>
    <name evidence="4" type="ORF">SAMN05216215_100319</name>
</gene>
<evidence type="ECO:0000313" key="5">
    <source>
        <dbReference type="Proteomes" id="UP000199529"/>
    </source>
</evidence>
<keyword evidence="5" id="KW-1185">Reference proteome</keyword>
<dbReference type="InterPro" id="IPR010998">
    <property type="entry name" value="Integrase_recombinase_N"/>
</dbReference>
<feature type="region of interest" description="Disordered" evidence="3">
    <location>
        <begin position="236"/>
        <end position="277"/>
    </location>
</feature>
<dbReference type="GO" id="GO:0006310">
    <property type="term" value="P:DNA recombination"/>
    <property type="evidence" value="ECO:0007669"/>
    <property type="project" value="UniProtKB-KW"/>
</dbReference>
<feature type="compositionally biased region" description="Basic residues" evidence="3">
    <location>
        <begin position="254"/>
        <end position="270"/>
    </location>
</feature>
<name>A0A1H2T838_9PSEU</name>
<accession>A0A1H2T838</accession>
<dbReference type="GO" id="GO:0003677">
    <property type="term" value="F:DNA binding"/>
    <property type="evidence" value="ECO:0007669"/>
    <property type="project" value="UniProtKB-KW"/>
</dbReference>
<dbReference type="Gene3D" id="1.10.150.130">
    <property type="match status" value="1"/>
</dbReference>
<dbReference type="GO" id="GO:0015074">
    <property type="term" value="P:DNA integration"/>
    <property type="evidence" value="ECO:0007669"/>
    <property type="project" value="InterPro"/>
</dbReference>
<evidence type="ECO:0000256" key="3">
    <source>
        <dbReference type="SAM" id="MobiDB-lite"/>
    </source>
</evidence>
<dbReference type="InterPro" id="IPR013762">
    <property type="entry name" value="Integrase-like_cat_sf"/>
</dbReference>
<evidence type="ECO:0008006" key="6">
    <source>
        <dbReference type="Google" id="ProtNLM"/>
    </source>
</evidence>
<evidence type="ECO:0000256" key="2">
    <source>
        <dbReference type="ARBA" id="ARBA00023172"/>
    </source>
</evidence>
<dbReference type="STRING" id="418495.SAMN05216215_100319"/>
<dbReference type="Proteomes" id="UP000199529">
    <property type="component" value="Unassembled WGS sequence"/>
</dbReference>
<dbReference type="EMBL" id="FNOK01000003">
    <property type="protein sequence ID" value="SDW40000.1"/>
    <property type="molecule type" value="Genomic_DNA"/>
</dbReference>
<dbReference type="AlphaFoldDB" id="A0A1H2T838"/>
<dbReference type="Gene3D" id="1.10.443.10">
    <property type="entry name" value="Intergrase catalytic core"/>
    <property type="match status" value="1"/>
</dbReference>